<feature type="compositionally biased region" description="Polar residues" evidence="1">
    <location>
        <begin position="63"/>
        <end position="81"/>
    </location>
</feature>
<reference evidence="4" key="1">
    <citation type="submission" date="2016-06" db="EMBL/GenBank/DDBJ databases">
        <title>First high quality genome sequence of Plasmodium coatneyi using continuous long reads from single molecule, real-time sequencing.</title>
        <authorList>
            <person name="Chien J.-T."/>
            <person name="Pakala S.B."/>
            <person name="Geraldo J.A."/>
            <person name="Lapp S.A."/>
            <person name="Barnwell J.W."/>
            <person name="Kissinger J.C."/>
            <person name="Galinski M.R."/>
            <person name="Humphrey J.C."/>
        </authorList>
    </citation>
    <scope>NUCLEOTIDE SEQUENCE [LARGE SCALE GENOMIC DNA]</scope>
    <source>
        <strain evidence="4">Hackeri</strain>
    </source>
</reference>
<keyword evidence="4" id="KW-1185">Reference proteome</keyword>
<evidence type="ECO:0000313" key="4">
    <source>
        <dbReference type="Proteomes" id="UP000092716"/>
    </source>
</evidence>
<feature type="compositionally biased region" description="Basic residues" evidence="1">
    <location>
        <begin position="207"/>
        <end position="222"/>
    </location>
</feature>
<proteinExistence type="predicted"/>
<protein>
    <submittedName>
        <fullName evidence="3">Erythrocyte membrane protein 3</fullName>
    </submittedName>
</protein>
<dbReference type="RefSeq" id="XP_019917066.1">
    <property type="nucleotide sequence ID" value="XM_020061540.1"/>
</dbReference>
<feature type="compositionally biased region" description="Polar residues" evidence="1">
    <location>
        <begin position="164"/>
        <end position="176"/>
    </location>
</feature>
<feature type="compositionally biased region" description="Basic and acidic residues" evidence="1">
    <location>
        <begin position="369"/>
        <end position="387"/>
    </location>
</feature>
<sequence>MKCHKGARENIFHLHDKILVTFFLIWTLICSHPTKYSELYDIPHNSETSLAPRYNRSLAENIGDTQGGTNKLRSRNGTPPTKGNKPRGTPPSGLQANKKTDLTQNKPPVGNTADKKKIDKRTKRPTGQSLQNVQKPPAEKGNTMKNGLTECKLKGDHTGGPKANNKSTKSTVQSMKGSAPTGLKVTNEGVQSVGSPAVLPPPSKLNTNKKKCTVPNSPKRKVPSSSKVSKKGEKATNSQKGSPSAVLKATNKDEPESRSSGKVKTFESGDNVKNDNLPTQKLNELLINQKDNKTPKHTSVQEGRNQLNENEKKRKPKKHPFKNAPPSGLVAGKRMSEPSNSKLKNKPHSGLLGNQKDTESPSFPLKNIPKGDLKNIPKGDLKNKPKESTNNVLKNIPAGEQKGNEKNDPTKSIRFPGNEGEFDLNIHSGEVDNKKYVTKVYTLKRGKYFNENLDGIIHGVNDKLTLELQQLETCGRRVQPLQNKPPALKEYSESNISKDYQLKNEQPDLKKYGESNISKDYQLKNKQPDLKAYNESHLTEENGLAHRAPTGLKEFEKSDETRDYGLKGYTDSEIKEPKIDDQSSSQGNEENINVQSDETVSTVAKLDNANKPVKNAGIIGNIPTDVDRIERTLETVFCVLKEDDEGELGEYIEIHSKKCYKLDANVKDGVKEYDEKLEDASYGFREKLPVTKVQEYDVVERVFDKPIKVKKENIKPIEHYTYTYSGSKPGSPQKNYGLLDFFSFTFNVLSDRDVYLVKKENMSLYKLGKEAMKGKLTQELMHEYVTHCVKPKVKKEKVKNKEKSKNKEQKGKKKQAEIKN</sequence>
<feature type="compositionally biased region" description="Basic and acidic residues" evidence="1">
    <location>
        <begin position="500"/>
        <end position="513"/>
    </location>
</feature>
<feature type="compositionally biased region" description="Polar residues" evidence="1">
    <location>
        <begin position="92"/>
        <end position="106"/>
    </location>
</feature>
<dbReference type="VEuPathDB" id="PlasmoDB:PCOAH_00047570"/>
<feature type="compositionally biased region" description="Polar residues" evidence="1">
    <location>
        <begin position="582"/>
        <end position="599"/>
    </location>
</feature>
<gene>
    <name evidence="3" type="ORF">PCOAH_00047570</name>
</gene>
<feature type="domain" description="EMP3/KAHRP N-terminal" evidence="2">
    <location>
        <begin position="646"/>
        <end position="689"/>
    </location>
</feature>
<dbReference type="Pfam" id="PF17986">
    <property type="entry name" value="EKAL"/>
    <property type="match status" value="1"/>
</dbReference>
<feature type="compositionally biased region" description="Basic and acidic residues" evidence="1">
    <location>
        <begin position="402"/>
        <end position="411"/>
    </location>
</feature>
<dbReference type="Proteomes" id="UP000092716">
    <property type="component" value="Chromosome 12"/>
</dbReference>
<feature type="region of interest" description="Disordered" evidence="1">
    <location>
        <begin position="482"/>
        <end position="527"/>
    </location>
</feature>
<evidence type="ECO:0000256" key="1">
    <source>
        <dbReference type="SAM" id="MobiDB-lite"/>
    </source>
</evidence>
<dbReference type="KEGG" id="pcot:PCOAH_00047570"/>
<dbReference type="GeneID" id="30911488"/>
<dbReference type="InterPro" id="IPR040805">
    <property type="entry name" value="EMP3/KAHRP_N"/>
</dbReference>
<evidence type="ECO:0000259" key="2">
    <source>
        <dbReference type="Pfam" id="PF17986"/>
    </source>
</evidence>
<name>A0A1B1E5T4_9APIC</name>
<evidence type="ECO:0000313" key="3">
    <source>
        <dbReference type="EMBL" id="ANQ10371.1"/>
    </source>
</evidence>
<dbReference type="AlphaFoldDB" id="A0A1B1E5T4"/>
<dbReference type="OrthoDB" id="384093at2759"/>
<feature type="compositionally biased region" description="Basic and acidic residues" evidence="1">
    <location>
        <begin position="799"/>
        <end position="820"/>
    </location>
</feature>
<feature type="region of interest" description="Disordered" evidence="1">
    <location>
        <begin position="539"/>
        <end position="599"/>
    </location>
</feature>
<feature type="compositionally biased region" description="Polar residues" evidence="1">
    <location>
        <begin position="125"/>
        <end position="134"/>
    </location>
</feature>
<organism evidence="3 4">
    <name type="scientific">Plasmodium coatneyi</name>
    <dbReference type="NCBI Taxonomy" id="208452"/>
    <lineage>
        <taxon>Eukaryota</taxon>
        <taxon>Sar</taxon>
        <taxon>Alveolata</taxon>
        <taxon>Apicomplexa</taxon>
        <taxon>Aconoidasida</taxon>
        <taxon>Haemosporida</taxon>
        <taxon>Plasmodiidae</taxon>
        <taxon>Plasmodium</taxon>
    </lineage>
</organism>
<feature type="compositionally biased region" description="Basic and acidic residues" evidence="1">
    <location>
        <begin position="553"/>
        <end position="581"/>
    </location>
</feature>
<feature type="region of interest" description="Disordered" evidence="1">
    <location>
        <begin position="794"/>
        <end position="820"/>
    </location>
</feature>
<feature type="compositionally biased region" description="Basic and acidic residues" evidence="1">
    <location>
        <begin position="250"/>
        <end position="273"/>
    </location>
</feature>
<feature type="region of interest" description="Disordered" evidence="1">
    <location>
        <begin position="60"/>
        <end position="417"/>
    </location>
</feature>
<feature type="compositionally biased region" description="Polar residues" evidence="1">
    <location>
        <begin position="297"/>
        <end position="308"/>
    </location>
</feature>
<accession>A0A1B1E5T4</accession>
<dbReference type="EMBL" id="CP016250">
    <property type="protein sequence ID" value="ANQ10371.1"/>
    <property type="molecule type" value="Genomic_DNA"/>
</dbReference>